<keyword evidence="3" id="KW-1133">Transmembrane helix</keyword>
<feature type="repeat" description="RCC1" evidence="2">
    <location>
        <begin position="302"/>
        <end position="351"/>
    </location>
</feature>
<dbReference type="SMART" id="SM00164">
    <property type="entry name" value="TBC"/>
    <property type="match status" value="1"/>
</dbReference>
<feature type="repeat" description="RCC1" evidence="2">
    <location>
        <begin position="248"/>
        <end position="301"/>
    </location>
</feature>
<dbReference type="PROSITE" id="PS50086">
    <property type="entry name" value="TBC_RABGAP"/>
    <property type="match status" value="1"/>
</dbReference>
<feature type="repeat" description="RCC1" evidence="2">
    <location>
        <begin position="352"/>
        <end position="403"/>
    </location>
</feature>
<dbReference type="InterPro" id="IPR050302">
    <property type="entry name" value="Rab_GAP_TBC_domain"/>
</dbReference>
<dbReference type="Pfam" id="PF25390">
    <property type="entry name" value="WD40_RLD"/>
    <property type="match status" value="1"/>
</dbReference>
<dbReference type="InterPro" id="IPR035969">
    <property type="entry name" value="Rab-GAP_TBC_sf"/>
</dbReference>
<sequence length="846" mass="93031">LRKQRLMTAAIKSLAGTDCPSHAGVDDESRAPSMLSPELPGPVPFLWVCGGGFTATPILIHGQHGCHTHIACVFNRAYVVSELGELLQWNIFALSDEKQSPSSSSSSWQPSTSPAPFAVPQPLNHAEFTAIPLPNTHNVCSMAANKRHIVLLDESNGLWSMPYDVPGYWRSIQVPFPSPMKINRVACGATYALALTGCGRLWSWGDSSPCLGRPSATGSVPGLVAGFPDPITEIVCGSSHSCAITITGELYSWGINNQGCVGAGDEPQYDSPVRIEFPGQDIISLQQAACGYNHTLALTTTGHLYSWGSNMRGQCAISQISSSVPTRVASCPITISYIASGAFHSAIVSENGDLYTFGLNDSGQLGLGDCVTRNLPTLVDCLSGKRVFAVFCGGLVTIALTERLINYGYADDHFADEELGSCAVQGSNDFSPVLFQEDLSRENQDQQGATFETAHDRISSIFRLDVPAEGPINVRPAPDVGHMKEVQRISQMYREKLVKENHNHAMLQWKASTILQQADRDREKYMEAQRLRVEAVEATVNIWVHELLPEFSKKRNSKKCLDLLYRTGIPPRLRSVVWSRAIANGLLINTELFSVFSSRAQRIHDQIVARGQQNGSSALAVGRESTIYYIEVDLPRTFPTLAFFRRGQPLHSELRNLLQTYCCYRPDVGYVQGMSYLAGSLLLYLDPYMAFTLLANLLMLPFLHAFVRMDTAAITAQYAIHSALMQAALPKLYQHFSDAVLGISPQLYALEWFITLFSKRLNLNCAARAWDLIFTATPHDVVIHKIGIGILSCLQDRLLQEPFDGCMRILNKEVQEISGDALMTAVASIRVPRTISTLFDRATIHS</sequence>
<evidence type="ECO:0000259" key="4">
    <source>
        <dbReference type="PROSITE" id="PS50086"/>
    </source>
</evidence>
<dbReference type="InterPro" id="IPR009091">
    <property type="entry name" value="RCC1/BLIP-II"/>
</dbReference>
<evidence type="ECO:0000256" key="2">
    <source>
        <dbReference type="PROSITE-ProRule" id="PRU00235"/>
    </source>
</evidence>
<feature type="domain" description="Rab-GAP TBC" evidence="4">
    <location>
        <begin position="568"/>
        <end position="777"/>
    </location>
</feature>
<dbReference type="PRINTS" id="PR00633">
    <property type="entry name" value="RCCNDNSATION"/>
</dbReference>
<organism evidence="5">
    <name type="scientific">Spongospora subterranea</name>
    <dbReference type="NCBI Taxonomy" id="70186"/>
    <lineage>
        <taxon>Eukaryota</taxon>
        <taxon>Sar</taxon>
        <taxon>Rhizaria</taxon>
        <taxon>Endomyxa</taxon>
        <taxon>Phytomyxea</taxon>
        <taxon>Plasmodiophorida</taxon>
        <taxon>Plasmodiophoridae</taxon>
        <taxon>Spongospora</taxon>
    </lineage>
</organism>
<feature type="transmembrane region" description="Helical" evidence="3">
    <location>
        <begin position="688"/>
        <end position="707"/>
    </location>
</feature>
<feature type="repeat" description="RCC1" evidence="2">
    <location>
        <begin position="199"/>
        <end position="247"/>
    </location>
</feature>
<reference evidence="5" key="1">
    <citation type="submission" date="2015-04" db="EMBL/GenBank/DDBJ databases">
        <title>The genome sequence of the plant pathogenic Rhizarian Plasmodiophora brassicae reveals insights in its biotrophic life cycle and the origin of chitin synthesis.</title>
        <authorList>
            <person name="Schwelm A."/>
            <person name="Fogelqvist J."/>
            <person name="Knaust A."/>
            <person name="Julke S."/>
            <person name="Lilja T."/>
            <person name="Dhandapani V."/>
            <person name="Bonilla-Rosso G."/>
            <person name="Karlsson M."/>
            <person name="Shevchenko A."/>
            <person name="Choi S.R."/>
            <person name="Kim H.G."/>
            <person name="Park J.Y."/>
            <person name="Lim Y.P."/>
            <person name="Ludwig-Muller J."/>
            <person name="Dixelius C."/>
        </authorList>
    </citation>
    <scope>NUCLEOTIDE SEQUENCE</scope>
    <source>
        <tissue evidence="5">Potato root galls</tissue>
    </source>
</reference>
<accession>A0A0H5QP52</accession>
<dbReference type="PROSITE" id="PS50012">
    <property type="entry name" value="RCC1_3"/>
    <property type="match status" value="4"/>
</dbReference>
<dbReference type="FunFam" id="1.10.8.270:FF:000008">
    <property type="entry name" value="Putative TBC1 domain family member 14"/>
    <property type="match status" value="1"/>
</dbReference>
<evidence type="ECO:0000313" key="5">
    <source>
        <dbReference type="EMBL" id="CRZ03171.1"/>
    </source>
</evidence>
<keyword evidence="3" id="KW-0812">Transmembrane</keyword>
<keyword evidence="1" id="KW-0677">Repeat</keyword>
<evidence type="ECO:0000256" key="1">
    <source>
        <dbReference type="ARBA" id="ARBA00022737"/>
    </source>
</evidence>
<dbReference type="InterPro" id="IPR058923">
    <property type="entry name" value="RCC1-like_dom"/>
</dbReference>
<protein>
    <recommendedName>
        <fullName evidence="4">Rab-GAP TBC domain-containing protein</fullName>
    </recommendedName>
</protein>
<dbReference type="InterPro" id="IPR000408">
    <property type="entry name" value="Reg_chr_condens"/>
</dbReference>
<evidence type="ECO:0000256" key="3">
    <source>
        <dbReference type="SAM" id="Phobius"/>
    </source>
</evidence>
<dbReference type="InterPro" id="IPR000195">
    <property type="entry name" value="Rab-GAP-TBC_dom"/>
</dbReference>
<name>A0A0H5QP52_9EUKA</name>
<dbReference type="Gene3D" id="1.10.10.750">
    <property type="entry name" value="Ypt/Rab-GAP domain of gyp1p, domain 1"/>
    <property type="match status" value="1"/>
</dbReference>
<proteinExistence type="predicted"/>
<dbReference type="SUPFAM" id="SSF47923">
    <property type="entry name" value="Ypt/Rab-GAP domain of gyp1p"/>
    <property type="match status" value="2"/>
</dbReference>
<dbReference type="GO" id="GO:0031267">
    <property type="term" value="F:small GTPase binding"/>
    <property type="evidence" value="ECO:0007669"/>
    <property type="project" value="TreeGrafter"/>
</dbReference>
<dbReference type="GO" id="GO:0005096">
    <property type="term" value="F:GTPase activator activity"/>
    <property type="evidence" value="ECO:0007669"/>
    <property type="project" value="TreeGrafter"/>
</dbReference>
<dbReference type="PANTHER" id="PTHR47219:SF15">
    <property type="entry name" value="TBC1 DOMAIN FAMILY MEMBER 12 ISOFORM X1"/>
    <property type="match status" value="1"/>
</dbReference>
<dbReference type="EMBL" id="HACM01002729">
    <property type="protein sequence ID" value="CRZ03171.1"/>
    <property type="molecule type" value="Transcribed_RNA"/>
</dbReference>
<dbReference type="Gene3D" id="1.10.8.270">
    <property type="entry name" value="putative rabgap domain of human tbc1 domain family member 14 like domains"/>
    <property type="match status" value="1"/>
</dbReference>
<dbReference type="SUPFAM" id="SSF50985">
    <property type="entry name" value="RCC1/BLIP-II"/>
    <property type="match status" value="1"/>
</dbReference>
<dbReference type="Pfam" id="PF00566">
    <property type="entry name" value="RabGAP-TBC"/>
    <property type="match status" value="1"/>
</dbReference>
<dbReference type="Gene3D" id="2.130.10.30">
    <property type="entry name" value="Regulator of chromosome condensation 1/beta-lactamase-inhibitor protein II"/>
    <property type="match status" value="2"/>
</dbReference>
<feature type="non-terminal residue" evidence="5">
    <location>
        <position position="1"/>
    </location>
</feature>
<keyword evidence="3" id="KW-0472">Membrane</keyword>
<dbReference type="AlphaFoldDB" id="A0A0H5QP52"/>
<dbReference type="PROSITE" id="PS00626">
    <property type="entry name" value="RCC1_2"/>
    <property type="match status" value="1"/>
</dbReference>
<dbReference type="PANTHER" id="PTHR47219">
    <property type="entry name" value="RAB GTPASE-ACTIVATING PROTEIN 1-LIKE"/>
    <property type="match status" value="1"/>
</dbReference>
<dbReference type="Gene3D" id="1.10.472.80">
    <property type="entry name" value="Ypt/Rab-GAP domain of gyp1p, domain 3"/>
    <property type="match status" value="1"/>
</dbReference>